<dbReference type="Proteomes" id="UP000777661">
    <property type="component" value="Unassembled WGS sequence"/>
</dbReference>
<protein>
    <recommendedName>
        <fullName evidence="1">VapC45 PIN like domain-containing protein</fullName>
    </recommendedName>
</protein>
<evidence type="ECO:0000313" key="3">
    <source>
        <dbReference type="Proteomes" id="UP000777661"/>
    </source>
</evidence>
<sequence>MRVLFDNCTSPVMATTLNGFIVNDGHSATHIRDLPLSHPTDIEWMSYLSNSSDEWLVITGDQRIRKNKAEAQAFRRANLRGVVLSSAYQRTPMHRCCAVVVHQWPALIDTIEKFDPPFLLEMSINFSGKFKQLSF</sequence>
<name>A0ABS7R537_9HYPH</name>
<accession>A0ABS7R537</accession>
<dbReference type="EMBL" id="JAHSQO010000002">
    <property type="protein sequence ID" value="MBY8916033.1"/>
    <property type="molecule type" value="Genomic_DNA"/>
</dbReference>
<reference evidence="2 3" key="1">
    <citation type="submission" date="2021-06" db="EMBL/GenBank/DDBJ databases">
        <title>Nitratireductor porphyridii sp. nov., isolated from a small marine red alga, Porphyridium purpureum in South Korea.</title>
        <authorList>
            <person name="Kim K.H."/>
            <person name="Kristyanto S."/>
            <person name="Jeon C.O."/>
        </authorList>
    </citation>
    <scope>NUCLEOTIDE SEQUENCE [LARGE SCALE GENOMIC DNA]</scope>
    <source>
        <strain evidence="2 3">R6</strain>
    </source>
</reference>
<keyword evidence="3" id="KW-1185">Reference proteome</keyword>
<gene>
    <name evidence="2" type="ORF">KVG22_05515</name>
</gene>
<evidence type="ECO:0000259" key="1">
    <source>
        <dbReference type="Pfam" id="PF18478"/>
    </source>
</evidence>
<dbReference type="InterPro" id="IPR041375">
    <property type="entry name" value="VapC45_PIN-like"/>
</dbReference>
<organism evidence="2 3">
    <name type="scientific">Nitratireductor rhodophyticola</name>
    <dbReference type="NCBI Taxonomy" id="2854036"/>
    <lineage>
        <taxon>Bacteria</taxon>
        <taxon>Pseudomonadati</taxon>
        <taxon>Pseudomonadota</taxon>
        <taxon>Alphaproteobacteria</taxon>
        <taxon>Hyphomicrobiales</taxon>
        <taxon>Phyllobacteriaceae</taxon>
        <taxon>Nitratireductor</taxon>
    </lineage>
</organism>
<proteinExistence type="predicted"/>
<feature type="domain" description="VapC45 PIN like" evidence="1">
    <location>
        <begin position="1"/>
        <end position="86"/>
    </location>
</feature>
<comment type="caution">
    <text evidence="2">The sequence shown here is derived from an EMBL/GenBank/DDBJ whole genome shotgun (WGS) entry which is preliminary data.</text>
</comment>
<dbReference type="Pfam" id="PF18478">
    <property type="entry name" value="PIN_10"/>
    <property type="match status" value="1"/>
</dbReference>
<evidence type="ECO:0000313" key="2">
    <source>
        <dbReference type="EMBL" id="MBY8916033.1"/>
    </source>
</evidence>